<gene>
    <name evidence="1" type="ORF">Thimo_1579</name>
</gene>
<keyword evidence="2" id="KW-1185">Reference proteome</keyword>
<dbReference type="HOGENOM" id="CLU_2526485_0_0_6"/>
<dbReference type="AlphaFoldDB" id="L0GYG9"/>
<dbReference type="EMBL" id="CP003051">
    <property type="protein sequence ID" value="AGA90359.1"/>
    <property type="molecule type" value="Genomic_DNA"/>
</dbReference>
<evidence type="ECO:0000313" key="2">
    <source>
        <dbReference type="Proteomes" id="UP000010816"/>
    </source>
</evidence>
<dbReference type="Proteomes" id="UP000010816">
    <property type="component" value="Chromosome"/>
</dbReference>
<dbReference type="RefSeq" id="WP_015280500.1">
    <property type="nucleotide sequence ID" value="NC_019940.1"/>
</dbReference>
<sequence>MIDEQDNAIRYKWDPTTGTGYQLRCEPINAAPSTKNRYHVEDWMNHVVTNEWDCHTLDEALKVLQGLFEIDVAKERHRLQIWKTKSIQ</sequence>
<evidence type="ECO:0000313" key="1">
    <source>
        <dbReference type="EMBL" id="AGA90359.1"/>
    </source>
</evidence>
<proteinExistence type="predicted"/>
<accession>L0GYG9</accession>
<name>L0GYG9_9GAMM</name>
<reference evidence="1 2" key="1">
    <citation type="submission" date="2011-09" db="EMBL/GenBank/DDBJ databases">
        <title>Complete sequence of chromosome of Thioflavicoccus mobilis 8321.</title>
        <authorList>
            <consortium name="US DOE Joint Genome Institute"/>
            <person name="Lucas S."/>
            <person name="Han J."/>
            <person name="Lapidus A."/>
            <person name="Cheng J.-F."/>
            <person name="Goodwin L."/>
            <person name="Pitluck S."/>
            <person name="Peters L."/>
            <person name="Ovchinnikova G."/>
            <person name="Lu M."/>
            <person name="Detter J.C."/>
            <person name="Han C."/>
            <person name="Tapia R."/>
            <person name="Land M."/>
            <person name="Hauser L."/>
            <person name="Kyrpides N."/>
            <person name="Ivanova N."/>
            <person name="Pagani I."/>
            <person name="Vogl K."/>
            <person name="Liu Z."/>
            <person name="Imhoff J."/>
            <person name="Thiel V."/>
            <person name="Frigaard N.-U."/>
            <person name="Bryant D."/>
            <person name="Woyke T."/>
        </authorList>
    </citation>
    <scope>NUCLEOTIDE SEQUENCE [LARGE SCALE GENOMIC DNA]</scope>
    <source>
        <strain evidence="1 2">8321</strain>
    </source>
</reference>
<dbReference type="KEGG" id="tmb:Thimo_1579"/>
<protein>
    <submittedName>
        <fullName evidence="1">Uncharacterized protein</fullName>
    </submittedName>
</protein>
<organism evidence="1 2">
    <name type="scientific">Thioflavicoccus mobilis 8321</name>
    <dbReference type="NCBI Taxonomy" id="765912"/>
    <lineage>
        <taxon>Bacteria</taxon>
        <taxon>Pseudomonadati</taxon>
        <taxon>Pseudomonadota</taxon>
        <taxon>Gammaproteobacteria</taxon>
        <taxon>Chromatiales</taxon>
        <taxon>Chromatiaceae</taxon>
        <taxon>Thioflavicoccus</taxon>
    </lineage>
</organism>
<dbReference type="eggNOG" id="ENOG5032R1Z">
    <property type="taxonomic scope" value="Bacteria"/>
</dbReference>
<dbReference type="OrthoDB" id="5771986at2"/>